<sequence length="75" mass="8268">MSRVIGVDEKWYPVEGTQQEIVTRIVLVAGEIGDYAAYIGHGSIDFVASRGDKLSFAHACIHFPGGQLSENKYRL</sequence>
<gene>
    <name evidence="1" type="ORF">MM415B05216_0002</name>
</gene>
<accession>A0A6M3LT00</accession>
<dbReference type="EMBL" id="MT143336">
    <property type="protein sequence ID" value="QJA95695.1"/>
    <property type="molecule type" value="Genomic_DNA"/>
</dbReference>
<reference evidence="1" key="1">
    <citation type="submission" date="2020-03" db="EMBL/GenBank/DDBJ databases">
        <title>The deep terrestrial virosphere.</title>
        <authorList>
            <person name="Holmfeldt K."/>
            <person name="Nilsson E."/>
            <person name="Simone D."/>
            <person name="Lopez-Fernandez M."/>
            <person name="Wu X."/>
            <person name="de Brujin I."/>
            <person name="Lundin D."/>
            <person name="Andersson A."/>
            <person name="Bertilsson S."/>
            <person name="Dopson M."/>
        </authorList>
    </citation>
    <scope>NUCLEOTIDE SEQUENCE</scope>
    <source>
        <strain evidence="1">MM415B05216</strain>
    </source>
</reference>
<proteinExistence type="predicted"/>
<protein>
    <submittedName>
        <fullName evidence="1">Uncharacterized protein</fullName>
    </submittedName>
</protein>
<dbReference type="AlphaFoldDB" id="A0A6M3LT00"/>
<organism evidence="1">
    <name type="scientific">viral metagenome</name>
    <dbReference type="NCBI Taxonomy" id="1070528"/>
    <lineage>
        <taxon>unclassified sequences</taxon>
        <taxon>metagenomes</taxon>
        <taxon>organismal metagenomes</taxon>
    </lineage>
</organism>
<evidence type="ECO:0000313" key="1">
    <source>
        <dbReference type="EMBL" id="QJA95695.1"/>
    </source>
</evidence>
<name>A0A6M3LT00_9ZZZZ</name>